<evidence type="ECO:0000313" key="10">
    <source>
        <dbReference type="EMBL" id="GAA0491618.1"/>
    </source>
</evidence>
<dbReference type="Proteomes" id="UP001501706">
    <property type="component" value="Unassembled WGS sequence"/>
</dbReference>
<feature type="domain" description="Acyl-CoA dehydrogenase/oxidase C-terminal" evidence="6">
    <location>
        <begin position="278"/>
        <end position="442"/>
    </location>
</feature>
<evidence type="ECO:0000313" key="11">
    <source>
        <dbReference type="Proteomes" id="UP001501706"/>
    </source>
</evidence>
<dbReference type="InterPro" id="IPR046373">
    <property type="entry name" value="Acyl-CoA_Oxase/DH_mid-dom_sf"/>
</dbReference>
<dbReference type="Pfam" id="PF02770">
    <property type="entry name" value="Acyl-CoA_dh_M"/>
    <property type="match status" value="1"/>
</dbReference>
<evidence type="ECO:0000259" key="7">
    <source>
        <dbReference type="Pfam" id="PF02770"/>
    </source>
</evidence>
<dbReference type="InterPro" id="IPR025878">
    <property type="entry name" value="Acyl-CoA_dh-like_C_dom"/>
</dbReference>
<dbReference type="InterPro" id="IPR006091">
    <property type="entry name" value="Acyl-CoA_Oxase/DH_mid-dom"/>
</dbReference>
<organism evidence="10 11">
    <name type="scientific">Pigmentiphaga daeguensis</name>
    <dbReference type="NCBI Taxonomy" id="414049"/>
    <lineage>
        <taxon>Bacteria</taxon>
        <taxon>Pseudomonadati</taxon>
        <taxon>Pseudomonadota</taxon>
        <taxon>Betaproteobacteria</taxon>
        <taxon>Burkholderiales</taxon>
        <taxon>Alcaligenaceae</taxon>
        <taxon>Pigmentiphaga</taxon>
    </lineage>
</organism>
<dbReference type="SUPFAM" id="SSF47203">
    <property type="entry name" value="Acyl-CoA dehydrogenase C-terminal domain-like"/>
    <property type="match status" value="1"/>
</dbReference>
<dbReference type="PANTHER" id="PTHR42803:SF1">
    <property type="entry name" value="BROAD-SPECIFICITY LINEAR ACYL-COA DEHYDROGENASE FADE5"/>
    <property type="match status" value="1"/>
</dbReference>
<dbReference type="PANTHER" id="PTHR42803">
    <property type="entry name" value="ACYL-COA DEHYDROGENASE"/>
    <property type="match status" value="1"/>
</dbReference>
<protein>
    <submittedName>
        <fullName evidence="10">Acyl-CoA dehydrogenase C-terminal domain-containing protein</fullName>
    </submittedName>
</protein>
<keyword evidence="4" id="KW-0274">FAD</keyword>
<dbReference type="InterPro" id="IPR037069">
    <property type="entry name" value="AcylCoA_DH/ox_N_sf"/>
</dbReference>
<dbReference type="InterPro" id="IPR036250">
    <property type="entry name" value="AcylCo_DH-like_C"/>
</dbReference>
<feature type="domain" description="Acyl-CoA oxidase/dehydrogenase middle" evidence="7">
    <location>
        <begin position="163"/>
        <end position="267"/>
    </location>
</feature>
<feature type="domain" description="Acetyl-CoA dehydrogenase-like C-terminal" evidence="9">
    <location>
        <begin position="463"/>
        <end position="574"/>
    </location>
</feature>
<proteinExistence type="inferred from homology"/>
<dbReference type="Gene3D" id="1.10.540.10">
    <property type="entry name" value="Acyl-CoA dehydrogenase/oxidase, N-terminal domain"/>
    <property type="match status" value="1"/>
</dbReference>
<dbReference type="Gene3D" id="1.20.140.10">
    <property type="entry name" value="Butyryl-CoA Dehydrogenase, subunit A, domain 3"/>
    <property type="match status" value="1"/>
</dbReference>
<feature type="domain" description="Acyl-CoA dehydrogenase/oxidase N-terminal" evidence="8">
    <location>
        <begin position="38"/>
        <end position="158"/>
    </location>
</feature>
<evidence type="ECO:0000256" key="3">
    <source>
        <dbReference type="ARBA" id="ARBA00022630"/>
    </source>
</evidence>
<evidence type="ECO:0000256" key="2">
    <source>
        <dbReference type="ARBA" id="ARBA00009347"/>
    </source>
</evidence>
<keyword evidence="11" id="KW-1185">Reference proteome</keyword>
<keyword evidence="5" id="KW-0560">Oxidoreductase</keyword>
<dbReference type="InterPro" id="IPR013786">
    <property type="entry name" value="AcylCoA_DH/ox_N"/>
</dbReference>
<evidence type="ECO:0000256" key="5">
    <source>
        <dbReference type="ARBA" id="ARBA00023002"/>
    </source>
</evidence>
<accession>A0ABN1B722</accession>
<dbReference type="InterPro" id="IPR009075">
    <property type="entry name" value="AcylCo_DH/oxidase_C"/>
</dbReference>
<dbReference type="Pfam" id="PF12806">
    <property type="entry name" value="Acyl-CoA_dh_C"/>
    <property type="match status" value="1"/>
</dbReference>
<evidence type="ECO:0000259" key="9">
    <source>
        <dbReference type="Pfam" id="PF12806"/>
    </source>
</evidence>
<evidence type="ECO:0000259" key="8">
    <source>
        <dbReference type="Pfam" id="PF02771"/>
    </source>
</evidence>
<evidence type="ECO:0000256" key="4">
    <source>
        <dbReference type="ARBA" id="ARBA00022827"/>
    </source>
</evidence>
<dbReference type="InterPro" id="IPR009100">
    <property type="entry name" value="AcylCoA_DH/oxidase_NM_dom_sf"/>
</dbReference>
<dbReference type="Pfam" id="PF02771">
    <property type="entry name" value="Acyl-CoA_dh_N"/>
    <property type="match status" value="1"/>
</dbReference>
<dbReference type="InterPro" id="IPR052166">
    <property type="entry name" value="Diverse_Acyl-CoA_DH"/>
</dbReference>
<comment type="similarity">
    <text evidence="2">Belongs to the acyl-CoA dehydrogenase family.</text>
</comment>
<dbReference type="EMBL" id="BAAAEN010000001">
    <property type="protein sequence ID" value="GAA0491618.1"/>
    <property type="molecule type" value="Genomic_DNA"/>
</dbReference>
<comment type="cofactor">
    <cofactor evidence="1">
        <name>FAD</name>
        <dbReference type="ChEBI" id="CHEBI:57692"/>
    </cofactor>
</comment>
<dbReference type="Pfam" id="PF00441">
    <property type="entry name" value="Acyl-CoA_dh_1"/>
    <property type="match status" value="1"/>
</dbReference>
<reference evidence="10 11" key="1">
    <citation type="journal article" date="2019" name="Int. J. Syst. Evol. Microbiol.">
        <title>The Global Catalogue of Microorganisms (GCM) 10K type strain sequencing project: providing services to taxonomists for standard genome sequencing and annotation.</title>
        <authorList>
            <consortium name="The Broad Institute Genomics Platform"/>
            <consortium name="The Broad Institute Genome Sequencing Center for Infectious Disease"/>
            <person name="Wu L."/>
            <person name="Ma J."/>
        </authorList>
    </citation>
    <scope>NUCLEOTIDE SEQUENCE [LARGE SCALE GENOMIC DNA]</scope>
    <source>
        <strain evidence="10 11">JCM 14330</strain>
    </source>
</reference>
<keyword evidence="3" id="KW-0285">Flavoprotein</keyword>
<dbReference type="Gene3D" id="2.40.110.10">
    <property type="entry name" value="Butyryl-CoA Dehydrogenase, subunit A, domain 2"/>
    <property type="match status" value="1"/>
</dbReference>
<dbReference type="SUPFAM" id="SSF56645">
    <property type="entry name" value="Acyl-CoA dehydrogenase NM domain-like"/>
    <property type="match status" value="1"/>
</dbReference>
<dbReference type="RefSeq" id="WP_343927058.1">
    <property type="nucleotide sequence ID" value="NZ_BAAAEN010000001.1"/>
</dbReference>
<evidence type="ECO:0000256" key="1">
    <source>
        <dbReference type="ARBA" id="ARBA00001974"/>
    </source>
</evidence>
<evidence type="ECO:0000259" key="6">
    <source>
        <dbReference type="Pfam" id="PF00441"/>
    </source>
</evidence>
<gene>
    <name evidence="10" type="ORF">GCM10009097_04120</name>
</gene>
<sequence>MRRYVPPLEDMLFVIERVLHAPGQWATLPGLADPGIETARHVLAEAGRFAAEVLAPLNAVGDREGCAYADGRVATPTGFAAAYRAYVDAGWASLGCAPEWGGQGLPHLLEAVIQEMLVSANHAWSMYPGLLHGAYACLAAHGDAALKARYLPRLASGEWLCTMCLTEPQAGSDLGRIRTCATERDGAYVIDGGKLFISGGEHDLTDNIVHLVLARHPGGPPGPRGLSLFLVPKILPETGQRNGVYCDGVESKLGIRGSATCSMRFENARGWLLGEPCKGLAAMFVMMNAARLGVGLQGVAHGEAAYKHALRYARERIQGRPVPGIAAGTDPVPIALHPAVHASLAAQRCAVEGARMLAYWTAQLLDESEYAASPDQRRHAHERLALLTPMVKAWATRAGFEVADQALQVFGGYGYIEETGAAQALRDSRIPPIYEGTNEIQAVDLLVRKVIADGGAAYGRLLDELEAAARHDGQGLEQQAVQLDALAAHRRLLADIVQDSARDPGYPYRAADDFLRATALLCLGRWWLKVLALSREGGAAPRGKAATARHFFDTVLPGIAHVEHRIRCARRALPELDDCD</sequence>
<name>A0ABN1B722_9BURK</name>
<comment type="caution">
    <text evidence="10">The sequence shown here is derived from an EMBL/GenBank/DDBJ whole genome shotgun (WGS) entry which is preliminary data.</text>
</comment>